<keyword evidence="1" id="KW-1003">Cell membrane</keyword>
<keyword evidence="4 10" id="KW-0812">Transmembrane</keyword>
<evidence type="ECO:0000256" key="8">
    <source>
        <dbReference type="ARBA" id="ARBA00023209"/>
    </source>
</evidence>
<evidence type="ECO:0000256" key="3">
    <source>
        <dbReference type="ARBA" id="ARBA00022679"/>
    </source>
</evidence>
<evidence type="ECO:0000256" key="7">
    <source>
        <dbReference type="ARBA" id="ARBA00023136"/>
    </source>
</evidence>
<dbReference type="SMART" id="SM01207">
    <property type="entry name" value="G3P_acyltransf"/>
    <property type="match status" value="1"/>
</dbReference>
<evidence type="ECO:0000256" key="2">
    <source>
        <dbReference type="ARBA" id="ARBA00022516"/>
    </source>
</evidence>
<gene>
    <name evidence="11" type="ORF">UFOPK2810_01349</name>
</gene>
<accession>A0A6J6UP13</accession>
<sequence>MNAVIWWTVAAACGYLLGSINPAVLVARVFGKDLRKVGSGNPGATNVGRALGPRWAVLVGFLDALKGFVPAITFGLLVGEIAGEIAGLAAVLGHITSPFLKGRGGKGVSTTLGAILGVQPWFAIPVLIAFGIGVAVFHRVGIGAAIAAVVLAVTGVAYWQIGWADGSDAAFAVALAGLVLGRHWRNIVQAIRR</sequence>
<feature type="transmembrane region" description="Helical" evidence="10">
    <location>
        <begin position="144"/>
        <end position="161"/>
    </location>
</feature>
<protein>
    <submittedName>
        <fullName evidence="11">Unannotated protein</fullName>
    </submittedName>
</protein>
<feature type="transmembrane region" description="Helical" evidence="10">
    <location>
        <begin position="167"/>
        <end position="184"/>
    </location>
</feature>
<evidence type="ECO:0000256" key="5">
    <source>
        <dbReference type="ARBA" id="ARBA00022989"/>
    </source>
</evidence>
<keyword evidence="9" id="KW-1208">Phospholipid metabolism</keyword>
<dbReference type="EMBL" id="CAEZYZ010000251">
    <property type="protein sequence ID" value="CAB4760984.1"/>
    <property type="molecule type" value="Genomic_DNA"/>
</dbReference>
<keyword evidence="5 10" id="KW-1133">Transmembrane helix</keyword>
<keyword evidence="7 10" id="KW-0472">Membrane</keyword>
<evidence type="ECO:0000256" key="1">
    <source>
        <dbReference type="ARBA" id="ARBA00022475"/>
    </source>
</evidence>
<dbReference type="HAMAP" id="MF_01043">
    <property type="entry name" value="PlsY"/>
    <property type="match status" value="1"/>
</dbReference>
<dbReference type="Pfam" id="PF02660">
    <property type="entry name" value="G3P_acyltransf"/>
    <property type="match status" value="1"/>
</dbReference>
<keyword evidence="8" id="KW-0594">Phospholipid biosynthesis</keyword>
<evidence type="ECO:0000256" key="9">
    <source>
        <dbReference type="ARBA" id="ARBA00023264"/>
    </source>
</evidence>
<keyword evidence="2" id="KW-0444">Lipid biosynthesis</keyword>
<feature type="transmembrane region" description="Helical" evidence="10">
    <location>
        <begin position="120"/>
        <end position="137"/>
    </location>
</feature>
<dbReference type="AlphaFoldDB" id="A0A6J6UP13"/>
<dbReference type="InterPro" id="IPR003811">
    <property type="entry name" value="G3P_acylTferase_PlsY"/>
</dbReference>
<evidence type="ECO:0000256" key="10">
    <source>
        <dbReference type="SAM" id="Phobius"/>
    </source>
</evidence>
<dbReference type="GO" id="GO:0005886">
    <property type="term" value="C:plasma membrane"/>
    <property type="evidence" value="ECO:0007669"/>
    <property type="project" value="InterPro"/>
</dbReference>
<proteinExistence type="inferred from homology"/>
<keyword evidence="6" id="KW-0443">Lipid metabolism</keyword>
<feature type="transmembrane region" description="Helical" evidence="10">
    <location>
        <begin position="81"/>
        <end position="100"/>
    </location>
</feature>
<organism evidence="11">
    <name type="scientific">freshwater metagenome</name>
    <dbReference type="NCBI Taxonomy" id="449393"/>
    <lineage>
        <taxon>unclassified sequences</taxon>
        <taxon>metagenomes</taxon>
        <taxon>ecological metagenomes</taxon>
    </lineage>
</organism>
<evidence type="ECO:0000256" key="6">
    <source>
        <dbReference type="ARBA" id="ARBA00023098"/>
    </source>
</evidence>
<keyword evidence="3" id="KW-0808">Transferase</keyword>
<dbReference type="PANTHER" id="PTHR30309:SF0">
    <property type="entry name" value="GLYCEROL-3-PHOSPHATE ACYLTRANSFERASE-RELATED"/>
    <property type="match status" value="1"/>
</dbReference>
<dbReference type="GO" id="GO:0043772">
    <property type="term" value="F:acyl-phosphate glycerol-3-phosphate acyltransferase activity"/>
    <property type="evidence" value="ECO:0007669"/>
    <property type="project" value="InterPro"/>
</dbReference>
<dbReference type="PANTHER" id="PTHR30309">
    <property type="entry name" value="INNER MEMBRANE PROTEIN YGIH"/>
    <property type="match status" value="1"/>
</dbReference>
<dbReference type="GO" id="GO:0008654">
    <property type="term" value="P:phospholipid biosynthetic process"/>
    <property type="evidence" value="ECO:0007669"/>
    <property type="project" value="UniProtKB-KW"/>
</dbReference>
<evidence type="ECO:0000256" key="4">
    <source>
        <dbReference type="ARBA" id="ARBA00022692"/>
    </source>
</evidence>
<evidence type="ECO:0000313" key="11">
    <source>
        <dbReference type="EMBL" id="CAB4760984.1"/>
    </source>
</evidence>
<reference evidence="11" key="1">
    <citation type="submission" date="2020-05" db="EMBL/GenBank/DDBJ databases">
        <authorList>
            <person name="Chiriac C."/>
            <person name="Salcher M."/>
            <person name="Ghai R."/>
            <person name="Kavagutti S V."/>
        </authorList>
    </citation>
    <scope>NUCLEOTIDE SEQUENCE</scope>
</reference>
<name>A0A6J6UP13_9ZZZZ</name>